<gene>
    <name evidence="4" type="ORF">FHL03_08280</name>
</gene>
<keyword evidence="2" id="KW-1133">Transmembrane helix</keyword>
<accession>A0ABW9P8E2</accession>
<dbReference type="SUPFAM" id="SSF103473">
    <property type="entry name" value="MFS general substrate transporter"/>
    <property type="match status" value="1"/>
</dbReference>
<feature type="transmembrane region" description="Helical" evidence="2">
    <location>
        <begin position="168"/>
        <end position="184"/>
    </location>
</feature>
<name>A0ABW9P8E2_9LACO</name>
<organism evidence="4 5">
    <name type="scientific">Companilactobacillus mishanensis</name>
    <dbReference type="NCBI Taxonomy" id="2486008"/>
    <lineage>
        <taxon>Bacteria</taxon>
        <taxon>Bacillati</taxon>
        <taxon>Bacillota</taxon>
        <taxon>Bacilli</taxon>
        <taxon>Lactobacillales</taxon>
        <taxon>Lactobacillaceae</taxon>
        <taxon>Companilactobacillus</taxon>
    </lineage>
</organism>
<feature type="compositionally biased region" description="Low complexity" evidence="1">
    <location>
        <begin position="229"/>
        <end position="239"/>
    </location>
</feature>
<protein>
    <submittedName>
        <fullName evidence="4">Zinc-ribbon domain-containing protein</fullName>
    </submittedName>
</protein>
<feature type="transmembrane region" description="Helical" evidence="2">
    <location>
        <begin position="348"/>
        <end position="370"/>
    </location>
</feature>
<dbReference type="Proteomes" id="UP000436655">
    <property type="component" value="Unassembled WGS sequence"/>
</dbReference>
<feature type="transmembrane region" description="Helical" evidence="2">
    <location>
        <begin position="190"/>
        <end position="210"/>
    </location>
</feature>
<evidence type="ECO:0000313" key="4">
    <source>
        <dbReference type="EMBL" id="MQS45479.1"/>
    </source>
</evidence>
<feature type="transmembrane region" description="Helical" evidence="2">
    <location>
        <begin position="382"/>
        <end position="404"/>
    </location>
</feature>
<keyword evidence="2" id="KW-0472">Membrane</keyword>
<feature type="domain" description="Zinc-ribbon" evidence="3">
    <location>
        <begin position="3"/>
        <end position="24"/>
    </location>
</feature>
<feature type="compositionally biased region" description="Basic and acidic residues" evidence="1">
    <location>
        <begin position="282"/>
        <end position="294"/>
    </location>
</feature>
<keyword evidence="5" id="KW-1185">Reference proteome</keyword>
<dbReference type="Pfam" id="PF13240">
    <property type="entry name" value="Zn_Ribbon_1"/>
    <property type="match status" value="1"/>
</dbReference>
<feature type="transmembrane region" description="Helical" evidence="2">
    <location>
        <begin position="424"/>
        <end position="443"/>
    </location>
</feature>
<evidence type="ECO:0000256" key="1">
    <source>
        <dbReference type="SAM" id="MobiDB-lite"/>
    </source>
</evidence>
<dbReference type="EMBL" id="VDFN01000007">
    <property type="protein sequence ID" value="MQS45479.1"/>
    <property type="molecule type" value="Genomic_DNA"/>
</dbReference>
<feature type="region of interest" description="Disordered" evidence="1">
    <location>
        <begin position="31"/>
        <end position="152"/>
    </location>
</feature>
<dbReference type="InterPro" id="IPR036259">
    <property type="entry name" value="MFS_trans_sf"/>
</dbReference>
<feature type="compositionally biased region" description="Basic and acidic residues" evidence="1">
    <location>
        <begin position="37"/>
        <end position="47"/>
    </location>
</feature>
<feature type="transmembrane region" description="Helical" evidence="2">
    <location>
        <begin position="305"/>
        <end position="328"/>
    </location>
</feature>
<sequence length="449" mass="50456">MVCPNCGHEISPSQNFCENCGLPLKKDINFASQPNVKPEEPKKDDSIKSLSDIENELEEQEKQEKAAQKPATDNHDEPEVDDKTRVYDFRDSGLQQAPAQKKESQQSVRLDPMDDPINTERPIPTPNSRENVKAQNTAPKTDNAKAESDDDEEDGLLQNMWKFLKNNIYLDIIAVVLVVALFFIKKQYSWILLVAFLIAWFLTSQIVHGNEVKLNKRFKRSKTDKEDAQQAPQNPQKQNTYKPYEPPYQGNGEIPDLGPELGPDLQPIEEIPGTSKHHRREQPKEKQATTEKKVSTHRRNIVQKLIIISSIVGFIATCFGTIVNGYSLSTMIGSAANSSANVVTQTALITNLSSAIRFICFLSPIIVLIMANFRSRGSIRTIRIFSILSTIIYVAVYAIFITGIVDVSQVTGVATDMNVVKFGYSFYVLLGTSVLSWLMSYMLRPKNKK</sequence>
<evidence type="ECO:0000256" key="2">
    <source>
        <dbReference type="SAM" id="Phobius"/>
    </source>
</evidence>
<keyword evidence="2" id="KW-0812">Transmembrane</keyword>
<feature type="compositionally biased region" description="Basic and acidic residues" evidence="1">
    <location>
        <begin position="60"/>
        <end position="91"/>
    </location>
</feature>
<dbReference type="RefSeq" id="WP_125705579.1">
    <property type="nucleotide sequence ID" value="NZ_JBHTOO010000027.1"/>
</dbReference>
<dbReference type="InterPro" id="IPR026870">
    <property type="entry name" value="Zinc_ribbon_dom"/>
</dbReference>
<proteinExistence type="predicted"/>
<feature type="compositionally biased region" description="Polar residues" evidence="1">
    <location>
        <begin position="126"/>
        <end position="140"/>
    </location>
</feature>
<comment type="caution">
    <text evidence="4">The sequence shown here is derived from an EMBL/GenBank/DDBJ whole genome shotgun (WGS) entry which is preliminary data.</text>
</comment>
<reference evidence="4 5" key="1">
    <citation type="journal article" date="2019" name="Syst. Appl. Microbiol.">
        <title>Polyphasic characterization of two novel Lactobacillus spp. isolated from blown salami packages: Description of Lactobacillus halodurans sp. nov. and Lactobacillus salsicarnum sp. nov.</title>
        <authorList>
            <person name="Schuster J.A."/>
            <person name="Klingl A."/>
            <person name="Vogel R.F."/>
            <person name="Ehrmann M.A."/>
        </authorList>
    </citation>
    <scope>NUCLEOTIDE SEQUENCE [LARGE SCALE GENOMIC DNA]</scope>
    <source>
        <strain evidence="4 5">TMW 1.2098</strain>
    </source>
</reference>
<evidence type="ECO:0000313" key="5">
    <source>
        <dbReference type="Proteomes" id="UP000436655"/>
    </source>
</evidence>
<evidence type="ECO:0000259" key="3">
    <source>
        <dbReference type="Pfam" id="PF13240"/>
    </source>
</evidence>
<feature type="region of interest" description="Disordered" evidence="1">
    <location>
        <begin position="219"/>
        <end position="294"/>
    </location>
</feature>